<evidence type="ECO:0000313" key="2">
    <source>
        <dbReference type="EMBL" id="MFB6396976.1"/>
    </source>
</evidence>
<keyword evidence="3" id="KW-1185">Reference proteome</keyword>
<dbReference type="EMBL" id="JBCGDC010000117">
    <property type="protein sequence ID" value="MFB6396976.1"/>
    <property type="molecule type" value="Genomic_DNA"/>
</dbReference>
<evidence type="ECO:0000256" key="1">
    <source>
        <dbReference type="SAM" id="Phobius"/>
    </source>
</evidence>
<evidence type="ECO:0008006" key="4">
    <source>
        <dbReference type="Google" id="ProtNLM"/>
    </source>
</evidence>
<keyword evidence="1" id="KW-0812">Transmembrane</keyword>
<accession>A0ABV5D136</accession>
<keyword evidence="1" id="KW-0472">Membrane</keyword>
<sequence length="56" mass="5480">MVTAAGAAVLRHSLLVVSAALTVAALGMWWLHRRRGTRAAAGTGAAGNCAGSGCGC</sequence>
<dbReference type="Proteomes" id="UP001582793">
    <property type="component" value="Unassembled WGS sequence"/>
</dbReference>
<protein>
    <recommendedName>
        <fullName evidence="4">FeoB-associated Cys-rich membrane protein</fullName>
    </recommendedName>
</protein>
<name>A0ABV5D136_9ACTN</name>
<reference evidence="2 3" key="1">
    <citation type="submission" date="2024-04" db="EMBL/GenBank/DDBJ databases">
        <title>Polymorphospora sp. isolated from Baiyangdian Lake in Xiong'an New Area.</title>
        <authorList>
            <person name="Zhang X."/>
            <person name="Liu J."/>
        </authorList>
    </citation>
    <scope>NUCLEOTIDE SEQUENCE [LARGE SCALE GENOMIC DNA]</scope>
    <source>
        <strain evidence="2 3">2-325</strain>
    </source>
</reference>
<dbReference type="RefSeq" id="WP_375736221.1">
    <property type="nucleotide sequence ID" value="NZ_JBCGDC010000117.1"/>
</dbReference>
<proteinExistence type="predicted"/>
<gene>
    <name evidence="2" type="ORF">AAFH96_28310</name>
</gene>
<keyword evidence="1" id="KW-1133">Transmembrane helix</keyword>
<organism evidence="2 3">
    <name type="scientific">Polymorphospora lycopeni</name>
    <dbReference type="NCBI Taxonomy" id="3140240"/>
    <lineage>
        <taxon>Bacteria</taxon>
        <taxon>Bacillati</taxon>
        <taxon>Actinomycetota</taxon>
        <taxon>Actinomycetes</taxon>
        <taxon>Micromonosporales</taxon>
        <taxon>Micromonosporaceae</taxon>
        <taxon>Polymorphospora</taxon>
    </lineage>
</organism>
<comment type="caution">
    <text evidence="2">The sequence shown here is derived from an EMBL/GenBank/DDBJ whole genome shotgun (WGS) entry which is preliminary data.</text>
</comment>
<evidence type="ECO:0000313" key="3">
    <source>
        <dbReference type="Proteomes" id="UP001582793"/>
    </source>
</evidence>
<feature type="transmembrane region" description="Helical" evidence="1">
    <location>
        <begin position="12"/>
        <end position="31"/>
    </location>
</feature>